<proteinExistence type="predicted"/>
<dbReference type="Proteomes" id="UP000014984">
    <property type="component" value="Chromosome"/>
</dbReference>
<evidence type="ECO:0000256" key="1">
    <source>
        <dbReference type="SAM" id="SignalP"/>
    </source>
</evidence>
<dbReference type="KEGG" id="stai:STAIW_v1c09500"/>
<dbReference type="STRING" id="1276220.STAIW_v1c09500"/>
<organism evidence="2 3">
    <name type="scientific">Spiroplasma taiwanense CT-1</name>
    <dbReference type="NCBI Taxonomy" id="1276220"/>
    <lineage>
        <taxon>Bacteria</taxon>
        <taxon>Bacillati</taxon>
        <taxon>Mycoplasmatota</taxon>
        <taxon>Mollicutes</taxon>
        <taxon>Entomoplasmatales</taxon>
        <taxon>Spiroplasmataceae</taxon>
        <taxon>Spiroplasma</taxon>
    </lineage>
</organism>
<dbReference type="RefSeq" id="WP_020834675.1">
    <property type="nucleotide sequence ID" value="NC_021846.1"/>
</dbReference>
<protein>
    <submittedName>
        <fullName evidence="2">Uncharacterized protein</fullName>
    </submittedName>
</protein>
<evidence type="ECO:0000313" key="2">
    <source>
        <dbReference type="EMBL" id="AGR41536.1"/>
    </source>
</evidence>
<dbReference type="EMBL" id="CP005074">
    <property type="protein sequence ID" value="AGR41536.1"/>
    <property type="molecule type" value="Genomic_DNA"/>
</dbReference>
<dbReference type="PATRIC" id="fig|1276220.3.peg.968"/>
<dbReference type="AlphaFoldDB" id="S5LY67"/>
<keyword evidence="3" id="KW-1185">Reference proteome</keyword>
<evidence type="ECO:0000313" key="3">
    <source>
        <dbReference type="Proteomes" id="UP000014984"/>
    </source>
</evidence>
<dbReference type="HOGENOM" id="CLU_874081_0_0_14"/>
<sequence length="328" mass="38552">MKKVLFSLTATSLTLAAFTPIVNRQNRIDPPFTTIEKRFSYSYNFNNLDFNSCNWNINAEGLKSCTLSTPEFSHGLEDMIKEIYQFVIAEKFATNQYKVLSIYTNFNNRSDSLRNELDNFNELLYINTPTNTNIDQVKVTNQSVTFERTYDPYFGDKFYVKNVIAEIENHETNISKKINLYGIPSYHVFKSVDELKTNFINHFNFELTLVIDLTYIDDIFKSEIILPNEVYFQAPIQIINWFEKNENKQREKVLEYINKELSISLKKIDKISKFYKAEYDFNSNQFVPVGNNIGDSREFYEDPYFFIGVTSEDESIGEFKMLIKNLKN</sequence>
<keyword evidence="1" id="KW-0732">Signal</keyword>
<feature type="signal peptide" evidence="1">
    <location>
        <begin position="1"/>
        <end position="16"/>
    </location>
</feature>
<feature type="chain" id="PRO_5004537735" evidence="1">
    <location>
        <begin position="17"/>
        <end position="328"/>
    </location>
</feature>
<accession>S5LY67</accession>
<name>S5LY67_9MOLU</name>
<gene>
    <name evidence="2" type="ORF">STAIW_v1c09500</name>
</gene>
<reference evidence="2 3" key="1">
    <citation type="journal article" date="2013" name="Genome Biol. Evol.">
        <title>Comparison of metabolic capacities and inference of gene content evolution in mosquito-associated Spiroplasma diminutum and S. taiwanense.</title>
        <authorList>
            <person name="Lo W.S."/>
            <person name="Ku C."/>
            <person name="Chen L.L."/>
            <person name="Chang T.H."/>
            <person name="Kuo C.H."/>
        </authorList>
    </citation>
    <scope>NUCLEOTIDE SEQUENCE [LARGE SCALE GENOMIC DNA]</scope>
    <source>
        <strain evidence="2">CT-1</strain>
    </source>
</reference>